<dbReference type="Gene3D" id="2.180.10.10">
    <property type="entry name" value="RHS repeat-associated core"/>
    <property type="match status" value="1"/>
</dbReference>
<dbReference type="PANTHER" id="PTHR32305">
    <property type="match status" value="1"/>
</dbReference>
<keyword evidence="3" id="KW-1185">Reference proteome</keyword>
<dbReference type="Gene3D" id="3.40.1350.110">
    <property type="match status" value="1"/>
</dbReference>
<comment type="caution">
    <text evidence="2">The sequence shown here is derived from an EMBL/GenBank/DDBJ whole genome shotgun (WGS) entry which is preliminary data.</text>
</comment>
<gene>
    <name evidence="2" type="ORF">H206_02229</name>
</gene>
<dbReference type="InterPro" id="IPR022385">
    <property type="entry name" value="Rhs_assc_core"/>
</dbReference>
<dbReference type="Proteomes" id="UP000287853">
    <property type="component" value="Unassembled WGS sequence"/>
</dbReference>
<dbReference type="InterPro" id="IPR033799">
    <property type="entry name" value="CdiA_EC869-like"/>
</dbReference>
<evidence type="ECO:0000259" key="1">
    <source>
        <dbReference type="Pfam" id="PF21111"/>
    </source>
</evidence>
<feature type="domain" description="CdiA toxin EC869-like" evidence="1">
    <location>
        <begin position="305"/>
        <end position="408"/>
    </location>
</feature>
<sequence>MLNGQHTDYYRGAGNHLALMHQYKGGTQGQMYWYHYNNKGDVAGLTKHNGNSHHNYRYDPYGAVLPENGNFTDPHNHYTLTGKEFDENTGLVWFGSRHYEPETGVWMGQDSYRGMLDDPMSLHRYGYVGNNPLIYFDLYGYFGWRDVGNLALAGLDFVSGVAKAFGAGIALGTGQVATSGSLASAAISDLDDSSKELSSFVNNGLGAIYRNVTGNYVADKSPDEIEGIFSPVTDSKWLKTPMNVNQTAWNVKALVKSSGSIIKGVRNLSGKVRGIYNTCKESDTISDVWRLNPFKRGKELEKIVGQNLPDNYPVIDKFKDGIATSIKSLDVNAKSYQTNSTLMRTVKGYIDKAKAFQGRKWAGANIKPHEISGRALDLIIPSGGNSAQKDILQRLIKYGKDVGVKVNVLIK</sequence>
<dbReference type="Pfam" id="PF21111">
    <property type="entry name" value="CDI_toxin_EC869_like"/>
    <property type="match status" value="1"/>
</dbReference>
<protein>
    <submittedName>
        <fullName evidence="2">RHS repeat-associated core domain-containing protein</fullName>
    </submittedName>
</protein>
<dbReference type="AlphaFoldDB" id="A0A3S4T6S4"/>
<organism evidence="2 3">
    <name type="scientific">Candidatus Electrothrix aarhusensis</name>
    <dbReference type="NCBI Taxonomy" id="1859131"/>
    <lineage>
        <taxon>Bacteria</taxon>
        <taxon>Pseudomonadati</taxon>
        <taxon>Thermodesulfobacteriota</taxon>
        <taxon>Desulfobulbia</taxon>
        <taxon>Desulfobulbales</taxon>
        <taxon>Desulfobulbaceae</taxon>
        <taxon>Candidatus Electrothrix</taxon>
    </lineage>
</organism>
<evidence type="ECO:0000313" key="2">
    <source>
        <dbReference type="EMBL" id="RWX44233.1"/>
    </source>
</evidence>
<dbReference type="GO" id="GO:0004530">
    <property type="term" value="F:deoxyribonuclease I activity"/>
    <property type="evidence" value="ECO:0007669"/>
    <property type="project" value="InterPro"/>
</dbReference>
<reference evidence="2 3" key="1">
    <citation type="submission" date="2017-01" db="EMBL/GenBank/DDBJ databases">
        <title>The cable genome- insights into the physiology and evolution of filamentous bacteria capable of sulfide oxidation via long distance electron transfer.</title>
        <authorList>
            <person name="Schreiber L."/>
            <person name="Bjerg J.T."/>
            <person name="Boggild A."/>
            <person name="Van De Vossenberg J."/>
            <person name="Meysman F."/>
            <person name="Nielsen L.P."/>
            <person name="Schramm A."/>
            <person name="Kjeldsen K.U."/>
        </authorList>
    </citation>
    <scope>NUCLEOTIDE SEQUENCE [LARGE SCALE GENOMIC DNA]</scope>
    <source>
        <strain evidence="2">MCF</strain>
    </source>
</reference>
<dbReference type="PANTHER" id="PTHR32305:SF15">
    <property type="entry name" value="PROTEIN RHSA-RELATED"/>
    <property type="match status" value="1"/>
</dbReference>
<evidence type="ECO:0000313" key="3">
    <source>
        <dbReference type="Proteomes" id="UP000287853"/>
    </source>
</evidence>
<accession>A0A3S4T6S4</accession>
<dbReference type="NCBIfam" id="TIGR03696">
    <property type="entry name" value="Rhs_assc_core"/>
    <property type="match status" value="1"/>
</dbReference>
<dbReference type="EMBL" id="MTKO01000099">
    <property type="protein sequence ID" value="RWX44233.1"/>
    <property type="molecule type" value="Genomic_DNA"/>
</dbReference>
<proteinExistence type="predicted"/>
<dbReference type="InterPro" id="IPR050708">
    <property type="entry name" value="T6SS_VgrG/RHS"/>
</dbReference>
<name>A0A3S4T6S4_9BACT</name>